<evidence type="ECO:0000256" key="4">
    <source>
        <dbReference type="PROSITE-ProRule" id="PRU00108"/>
    </source>
</evidence>
<dbReference type="PROSITE" id="PS00027">
    <property type="entry name" value="HOMEOBOX_1"/>
    <property type="match status" value="1"/>
</dbReference>
<evidence type="ECO:0000256" key="2">
    <source>
        <dbReference type="ARBA" id="ARBA00023155"/>
    </source>
</evidence>
<feature type="region of interest" description="Disordered" evidence="6">
    <location>
        <begin position="344"/>
        <end position="442"/>
    </location>
</feature>
<dbReference type="GO" id="GO:0000978">
    <property type="term" value="F:RNA polymerase II cis-regulatory region sequence-specific DNA binding"/>
    <property type="evidence" value="ECO:0007669"/>
    <property type="project" value="TreeGrafter"/>
</dbReference>
<dbReference type="SMART" id="SM00389">
    <property type="entry name" value="HOX"/>
    <property type="match status" value="1"/>
</dbReference>
<dbReference type="Proteomes" id="UP000006352">
    <property type="component" value="Unassembled WGS sequence"/>
</dbReference>
<reference evidence="8 9" key="1">
    <citation type="journal article" date="2012" name="Appl. Environ. Microbiol.">
        <title>Short-read sequencing for genomic analysis of the brown rot fungus Fibroporia radiculosa.</title>
        <authorList>
            <person name="Tang J.D."/>
            <person name="Perkins A.D."/>
            <person name="Sonstegard T.S."/>
            <person name="Schroeder S.G."/>
            <person name="Burgess S.C."/>
            <person name="Diehl S.V."/>
        </authorList>
    </citation>
    <scope>NUCLEOTIDE SEQUENCE [LARGE SCALE GENOMIC DNA]</scope>
    <source>
        <strain evidence="8 9">TFFH 294</strain>
    </source>
</reference>
<dbReference type="GO" id="GO:0005634">
    <property type="term" value="C:nucleus"/>
    <property type="evidence" value="ECO:0007669"/>
    <property type="project" value="UniProtKB-SubCell"/>
</dbReference>
<feature type="compositionally biased region" description="Low complexity" evidence="6">
    <location>
        <begin position="347"/>
        <end position="389"/>
    </location>
</feature>
<proteinExistence type="predicted"/>
<keyword evidence="1 4" id="KW-0238">DNA-binding</keyword>
<protein>
    <recommendedName>
        <fullName evidence="7">Homeobox domain-containing protein</fullName>
    </recommendedName>
</protein>
<dbReference type="PROSITE" id="PS50071">
    <property type="entry name" value="HOMEOBOX_2"/>
    <property type="match status" value="1"/>
</dbReference>
<evidence type="ECO:0000313" key="9">
    <source>
        <dbReference type="Proteomes" id="UP000006352"/>
    </source>
</evidence>
<dbReference type="InterPro" id="IPR009057">
    <property type="entry name" value="Homeodomain-like_sf"/>
</dbReference>
<feature type="DNA-binding region" description="Homeobox" evidence="4">
    <location>
        <begin position="292"/>
        <end position="351"/>
    </location>
</feature>
<comment type="subcellular location">
    <subcellularLocation>
        <location evidence="4 5">Nucleus</location>
    </subcellularLocation>
</comment>
<dbReference type="Pfam" id="PF00046">
    <property type="entry name" value="Homeodomain"/>
    <property type="match status" value="1"/>
</dbReference>
<feature type="region of interest" description="Disordered" evidence="6">
    <location>
        <begin position="122"/>
        <end position="282"/>
    </location>
</feature>
<feature type="domain" description="Homeobox" evidence="7">
    <location>
        <begin position="290"/>
        <end position="350"/>
    </location>
</feature>
<dbReference type="InParanoid" id="J4I9N5"/>
<dbReference type="OrthoDB" id="6159439at2759"/>
<accession>J4I9N5</accession>
<dbReference type="RefSeq" id="XP_012180754.1">
    <property type="nucleotide sequence ID" value="XM_012325364.1"/>
</dbReference>
<organism evidence="8 9">
    <name type="scientific">Fibroporia radiculosa</name>
    <dbReference type="NCBI Taxonomy" id="599839"/>
    <lineage>
        <taxon>Eukaryota</taxon>
        <taxon>Fungi</taxon>
        <taxon>Dikarya</taxon>
        <taxon>Basidiomycota</taxon>
        <taxon>Agaricomycotina</taxon>
        <taxon>Agaricomycetes</taxon>
        <taxon>Polyporales</taxon>
        <taxon>Fibroporiaceae</taxon>
        <taxon>Fibroporia</taxon>
    </lineage>
</organism>
<keyword evidence="2 4" id="KW-0371">Homeobox</keyword>
<evidence type="ECO:0000256" key="5">
    <source>
        <dbReference type="RuleBase" id="RU000682"/>
    </source>
</evidence>
<dbReference type="GeneID" id="24096382"/>
<evidence type="ECO:0000259" key="7">
    <source>
        <dbReference type="PROSITE" id="PS50071"/>
    </source>
</evidence>
<dbReference type="STRING" id="599839.J4I9N5"/>
<dbReference type="SUPFAM" id="SSF46689">
    <property type="entry name" value="Homeodomain-like"/>
    <property type="match status" value="1"/>
</dbReference>
<dbReference type="InterPro" id="IPR017970">
    <property type="entry name" value="Homeobox_CS"/>
</dbReference>
<evidence type="ECO:0000256" key="1">
    <source>
        <dbReference type="ARBA" id="ARBA00023125"/>
    </source>
</evidence>
<dbReference type="GO" id="GO:0030154">
    <property type="term" value="P:cell differentiation"/>
    <property type="evidence" value="ECO:0007669"/>
    <property type="project" value="TreeGrafter"/>
</dbReference>
<dbReference type="HOGENOM" id="CLU_060169_0_0_1"/>
<gene>
    <name evidence="8" type="ORF">FIBRA_03525</name>
</gene>
<sequence length="442" mass="48219">MNMPNGRGSEYLIAENHRRIPDENFHFSLKLEMSNHPDDHFSYGCFSRTPRRSPAGGTNNNGGSARRGFFHMGQGGRAQLPPLHLPFRASRSPGPFSFNTPNNQQEHQVRNDYGMGGAYGQQGWPVNPPSGHHQQTSFQSDPRLAAQAQYGSYPHRTPSAMIPDTSDPRTLPPLNMPHSQAHPGASGQHMVGGTHIRSPIAGYPPSYAPYPEQPQPSGSFLAPDPRNLPPPVPSMGLDPSANMMPRRASMSVDRSAPSRLSVHGPSPYPRNPSVTSPSAYIPDDASISEPAIKKKRKRADAEQLKVLNETYNRTAFPSTEERAELAKRLNMSARSVQIWFQNKRQAMRQSSRQAQASAPPSVNDPFASASHAGAAFPAPGSYGAPSSSSVNMGQPYGAMHPGDVPHRTPSRLIPSPTPSAHHRGRSHEGDDRDPRRFSGRPF</sequence>
<keyword evidence="3 4" id="KW-0539">Nucleus</keyword>
<evidence type="ECO:0000256" key="3">
    <source>
        <dbReference type="ARBA" id="ARBA00023242"/>
    </source>
</evidence>
<dbReference type="PANTHER" id="PTHR24324:SF9">
    <property type="entry name" value="HOMEOBOX DOMAIN-CONTAINING PROTEIN"/>
    <property type="match status" value="1"/>
</dbReference>
<dbReference type="EMBL" id="HE797034">
    <property type="protein sequence ID" value="CCM01471.1"/>
    <property type="molecule type" value="Genomic_DNA"/>
</dbReference>
<feature type="compositionally biased region" description="Basic and acidic residues" evidence="6">
    <location>
        <begin position="426"/>
        <end position="436"/>
    </location>
</feature>
<evidence type="ECO:0000313" key="8">
    <source>
        <dbReference type="EMBL" id="CCM01471.1"/>
    </source>
</evidence>
<dbReference type="CDD" id="cd00086">
    <property type="entry name" value="homeodomain"/>
    <property type="match status" value="1"/>
</dbReference>
<evidence type="ECO:0000256" key="6">
    <source>
        <dbReference type="SAM" id="MobiDB-lite"/>
    </source>
</evidence>
<dbReference type="PANTHER" id="PTHR24324">
    <property type="entry name" value="HOMEOBOX PROTEIN HHEX"/>
    <property type="match status" value="1"/>
</dbReference>
<dbReference type="Gene3D" id="1.10.10.60">
    <property type="entry name" value="Homeodomain-like"/>
    <property type="match status" value="1"/>
</dbReference>
<dbReference type="InterPro" id="IPR051000">
    <property type="entry name" value="Homeobox_DNA-bind_prot"/>
</dbReference>
<name>J4I9N5_9APHY</name>
<dbReference type="GO" id="GO:0000981">
    <property type="term" value="F:DNA-binding transcription factor activity, RNA polymerase II-specific"/>
    <property type="evidence" value="ECO:0007669"/>
    <property type="project" value="InterPro"/>
</dbReference>
<dbReference type="AlphaFoldDB" id="J4I9N5"/>
<dbReference type="InterPro" id="IPR001356">
    <property type="entry name" value="HD"/>
</dbReference>
<keyword evidence="9" id="KW-1185">Reference proteome</keyword>